<protein>
    <submittedName>
        <fullName evidence="1">Uncharacterized protein</fullName>
    </submittedName>
</protein>
<accession>A0AAW1KA59</accession>
<sequence>MKDSVTISGIIKLTATNYPIWKPRMKDILYCKDLHHVVETSTKPDDKTEDAWNTINRKVVGLIRQFIDQSVFQHVANYTMANIL</sequence>
<gene>
    <name evidence="1" type="ORF">RND81_06G147700</name>
</gene>
<dbReference type="EMBL" id="JBDFQZ010000006">
    <property type="protein sequence ID" value="KAK9715174.1"/>
    <property type="molecule type" value="Genomic_DNA"/>
</dbReference>
<keyword evidence="2" id="KW-1185">Reference proteome</keyword>
<evidence type="ECO:0000313" key="1">
    <source>
        <dbReference type="EMBL" id="KAK9715174.1"/>
    </source>
</evidence>
<dbReference type="Proteomes" id="UP001443914">
    <property type="component" value="Unassembled WGS sequence"/>
</dbReference>
<proteinExistence type="predicted"/>
<dbReference type="AlphaFoldDB" id="A0AAW1KA59"/>
<comment type="caution">
    <text evidence="1">The sequence shown here is derived from an EMBL/GenBank/DDBJ whole genome shotgun (WGS) entry which is preliminary data.</text>
</comment>
<organism evidence="1 2">
    <name type="scientific">Saponaria officinalis</name>
    <name type="common">Common soapwort</name>
    <name type="synonym">Lychnis saponaria</name>
    <dbReference type="NCBI Taxonomy" id="3572"/>
    <lineage>
        <taxon>Eukaryota</taxon>
        <taxon>Viridiplantae</taxon>
        <taxon>Streptophyta</taxon>
        <taxon>Embryophyta</taxon>
        <taxon>Tracheophyta</taxon>
        <taxon>Spermatophyta</taxon>
        <taxon>Magnoliopsida</taxon>
        <taxon>eudicotyledons</taxon>
        <taxon>Gunneridae</taxon>
        <taxon>Pentapetalae</taxon>
        <taxon>Caryophyllales</taxon>
        <taxon>Caryophyllaceae</taxon>
        <taxon>Caryophylleae</taxon>
        <taxon>Saponaria</taxon>
    </lineage>
</organism>
<evidence type="ECO:0000313" key="2">
    <source>
        <dbReference type="Proteomes" id="UP001443914"/>
    </source>
</evidence>
<name>A0AAW1KA59_SAPOF</name>
<reference evidence="1" key="1">
    <citation type="submission" date="2024-03" db="EMBL/GenBank/DDBJ databases">
        <title>WGS assembly of Saponaria officinalis var. Norfolk2.</title>
        <authorList>
            <person name="Jenkins J."/>
            <person name="Shu S."/>
            <person name="Grimwood J."/>
            <person name="Barry K."/>
            <person name="Goodstein D."/>
            <person name="Schmutz J."/>
            <person name="Leebens-Mack J."/>
            <person name="Osbourn A."/>
        </authorList>
    </citation>
    <scope>NUCLEOTIDE SEQUENCE [LARGE SCALE GENOMIC DNA]</scope>
    <source>
        <strain evidence="1">JIC</strain>
    </source>
</reference>